<name>A0ABW1AR29_9RHOO</name>
<dbReference type="Pfam" id="PF03547">
    <property type="entry name" value="Mem_trans"/>
    <property type="match status" value="1"/>
</dbReference>
<feature type="transmembrane region" description="Helical" evidence="7">
    <location>
        <begin position="260"/>
        <end position="279"/>
    </location>
</feature>
<keyword evidence="6 7" id="KW-0472">Membrane</keyword>
<evidence type="ECO:0000256" key="1">
    <source>
        <dbReference type="ARBA" id="ARBA00004141"/>
    </source>
</evidence>
<evidence type="ECO:0000256" key="5">
    <source>
        <dbReference type="ARBA" id="ARBA00022989"/>
    </source>
</evidence>
<dbReference type="Proteomes" id="UP001595974">
    <property type="component" value="Unassembled WGS sequence"/>
</dbReference>
<evidence type="ECO:0000256" key="3">
    <source>
        <dbReference type="ARBA" id="ARBA00022475"/>
    </source>
</evidence>
<proteinExistence type="predicted"/>
<organism evidence="8 9">
    <name type="scientific">Thauera sinica</name>
    <dbReference type="NCBI Taxonomy" id="2665146"/>
    <lineage>
        <taxon>Bacteria</taxon>
        <taxon>Pseudomonadati</taxon>
        <taxon>Pseudomonadota</taxon>
        <taxon>Betaproteobacteria</taxon>
        <taxon>Rhodocyclales</taxon>
        <taxon>Zoogloeaceae</taxon>
        <taxon>Thauera</taxon>
    </lineage>
</organism>
<protein>
    <submittedName>
        <fullName evidence="8">AEC family transporter</fullName>
    </submittedName>
</protein>
<dbReference type="PANTHER" id="PTHR36838:SF3">
    <property type="entry name" value="TRANSPORTER AUXIN EFFLUX CARRIER EC FAMILY"/>
    <property type="match status" value="1"/>
</dbReference>
<comment type="subcellular location">
    <subcellularLocation>
        <location evidence="1">Membrane</location>
        <topology evidence="1">Multi-pass membrane protein</topology>
    </subcellularLocation>
</comment>
<evidence type="ECO:0000256" key="2">
    <source>
        <dbReference type="ARBA" id="ARBA00022448"/>
    </source>
</evidence>
<keyword evidence="2" id="KW-0813">Transport</keyword>
<feature type="transmembrane region" description="Helical" evidence="7">
    <location>
        <begin position="130"/>
        <end position="152"/>
    </location>
</feature>
<feature type="transmembrane region" description="Helical" evidence="7">
    <location>
        <begin position="235"/>
        <end position="254"/>
    </location>
</feature>
<keyword evidence="4 7" id="KW-0812">Transmembrane</keyword>
<comment type="caution">
    <text evidence="8">The sequence shown here is derived from an EMBL/GenBank/DDBJ whole genome shotgun (WGS) entry which is preliminary data.</text>
</comment>
<gene>
    <name evidence="8" type="ORF">ACFPTN_08620</name>
</gene>
<feature type="transmembrane region" description="Helical" evidence="7">
    <location>
        <begin position="37"/>
        <end position="56"/>
    </location>
</feature>
<evidence type="ECO:0000256" key="6">
    <source>
        <dbReference type="ARBA" id="ARBA00023136"/>
    </source>
</evidence>
<dbReference type="InterPro" id="IPR004776">
    <property type="entry name" value="Mem_transp_PIN-like"/>
</dbReference>
<evidence type="ECO:0000256" key="4">
    <source>
        <dbReference type="ARBA" id="ARBA00022692"/>
    </source>
</evidence>
<accession>A0ABW1AR29</accession>
<feature type="transmembrane region" description="Helical" evidence="7">
    <location>
        <begin position="291"/>
        <end position="311"/>
    </location>
</feature>
<evidence type="ECO:0000256" key="7">
    <source>
        <dbReference type="SAM" id="Phobius"/>
    </source>
</evidence>
<dbReference type="RefSeq" id="WP_096446591.1">
    <property type="nucleotide sequence ID" value="NZ_JBHSOG010000030.1"/>
</dbReference>
<dbReference type="EMBL" id="JBHSOG010000030">
    <property type="protein sequence ID" value="MFC5769436.1"/>
    <property type="molecule type" value="Genomic_DNA"/>
</dbReference>
<keyword evidence="9" id="KW-1185">Reference proteome</keyword>
<keyword evidence="3" id="KW-1003">Cell membrane</keyword>
<feature type="transmembrane region" description="Helical" evidence="7">
    <location>
        <begin position="6"/>
        <end position="25"/>
    </location>
</feature>
<feature type="transmembrane region" description="Helical" evidence="7">
    <location>
        <begin position="99"/>
        <end position="118"/>
    </location>
</feature>
<sequence>MSHFLHQLTLSAPLFLLVFAGYALVRIGGWTKAVSDALSRFVFSVAMPAMLFHLMSDFSKLPAVDARLLIAFFGSCLAVFCIGRLVAWKVFRLDGVSQSVFALGGVFSNNVMLGLPIARLTLGEAAVPSVALVLVFNALTLWTLVTVSVEWARHGQFSVQGFAKTARGVLTNPLIVAILSGTLFGMLGLPLPAFVGTTLGMVSDTAAPMALIVLGMGLAQYSVRAGIRVAGAISAIKLVVQPLVVWLIAFGLGLPPMETQVVVLLASIAVGVNVYMMALQFKVLEGEVAGSLVLSTLCSAVTTPVLMALTMR</sequence>
<reference evidence="9" key="1">
    <citation type="journal article" date="2019" name="Int. J. Syst. Evol. Microbiol.">
        <title>The Global Catalogue of Microorganisms (GCM) 10K type strain sequencing project: providing services to taxonomists for standard genome sequencing and annotation.</title>
        <authorList>
            <consortium name="The Broad Institute Genomics Platform"/>
            <consortium name="The Broad Institute Genome Sequencing Center for Infectious Disease"/>
            <person name="Wu L."/>
            <person name="Ma J."/>
        </authorList>
    </citation>
    <scope>NUCLEOTIDE SEQUENCE [LARGE SCALE GENOMIC DNA]</scope>
    <source>
        <strain evidence="9">SHR3</strain>
    </source>
</reference>
<keyword evidence="5 7" id="KW-1133">Transmembrane helix</keyword>
<evidence type="ECO:0000313" key="9">
    <source>
        <dbReference type="Proteomes" id="UP001595974"/>
    </source>
</evidence>
<feature type="transmembrane region" description="Helical" evidence="7">
    <location>
        <begin position="68"/>
        <end position="87"/>
    </location>
</feature>
<feature type="transmembrane region" description="Helical" evidence="7">
    <location>
        <begin position="173"/>
        <end position="194"/>
    </location>
</feature>
<dbReference type="PANTHER" id="PTHR36838">
    <property type="entry name" value="AUXIN EFFLUX CARRIER FAMILY PROTEIN"/>
    <property type="match status" value="1"/>
</dbReference>
<evidence type="ECO:0000313" key="8">
    <source>
        <dbReference type="EMBL" id="MFC5769436.1"/>
    </source>
</evidence>
<feature type="transmembrane region" description="Helical" evidence="7">
    <location>
        <begin position="206"/>
        <end position="223"/>
    </location>
</feature>